<organism evidence="1">
    <name type="scientific">Anguilla anguilla</name>
    <name type="common">European freshwater eel</name>
    <name type="synonym">Muraena anguilla</name>
    <dbReference type="NCBI Taxonomy" id="7936"/>
    <lineage>
        <taxon>Eukaryota</taxon>
        <taxon>Metazoa</taxon>
        <taxon>Chordata</taxon>
        <taxon>Craniata</taxon>
        <taxon>Vertebrata</taxon>
        <taxon>Euteleostomi</taxon>
        <taxon>Actinopterygii</taxon>
        <taxon>Neopterygii</taxon>
        <taxon>Teleostei</taxon>
        <taxon>Anguilliformes</taxon>
        <taxon>Anguillidae</taxon>
        <taxon>Anguilla</taxon>
    </lineage>
</organism>
<protein>
    <submittedName>
        <fullName evidence="1">Uncharacterized protein</fullName>
    </submittedName>
</protein>
<proteinExistence type="predicted"/>
<sequence>MVGFSQSCALWPRPLCHYITFRGTGTTNVTGICYLWCSCTSLLIQNS</sequence>
<reference evidence="1" key="1">
    <citation type="submission" date="2014-11" db="EMBL/GenBank/DDBJ databases">
        <authorList>
            <person name="Amaro Gonzalez C."/>
        </authorList>
    </citation>
    <scope>NUCLEOTIDE SEQUENCE</scope>
</reference>
<reference evidence="1" key="2">
    <citation type="journal article" date="2015" name="Fish Shellfish Immunol.">
        <title>Early steps in the European eel (Anguilla anguilla)-Vibrio vulnificus interaction in the gills: Role of the RtxA13 toxin.</title>
        <authorList>
            <person name="Callol A."/>
            <person name="Pajuelo D."/>
            <person name="Ebbesson L."/>
            <person name="Teles M."/>
            <person name="MacKenzie S."/>
            <person name="Amaro C."/>
        </authorList>
    </citation>
    <scope>NUCLEOTIDE SEQUENCE</scope>
</reference>
<dbReference type="EMBL" id="GBXM01034688">
    <property type="protein sequence ID" value="JAH73889.1"/>
    <property type="molecule type" value="Transcribed_RNA"/>
</dbReference>
<dbReference type="AlphaFoldDB" id="A0A0E9V6Z6"/>
<evidence type="ECO:0000313" key="1">
    <source>
        <dbReference type="EMBL" id="JAH73889.1"/>
    </source>
</evidence>
<name>A0A0E9V6Z6_ANGAN</name>
<accession>A0A0E9V6Z6</accession>